<keyword evidence="1" id="KW-0812">Transmembrane</keyword>
<dbReference type="OrthoDB" id="2020015at2759"/>
<evidence type="ECO:0000256" key="1">
    <source>
        <dbReference type="SAM" id="Phobius"/>
    </source>
</evidence>
<dbReference type="AlphaFoldDB" id="A0A833QLJ1"/>
<dbReference type="Proteomes" id="UP000623129">
    <property type="component" value="Unassembled WGS sequence"/>
</dbReference>
<keyword evidence="3" id="KW-1185">Reference proteome</keyword>
<feature type="transmembrane region" description="Helical" evidence="1">
    <location>
        <begin position="552"/>
        <end position="572"/>
    </location>
</feature>
<comment type="caution">
    <text evidence="2">The sequence shown here is derived from an EMBL/GenBank/DDBJ whole genome shotgun (WGS) entry which is preliminary data.</text>
</comment>
<keyword evidence="1" id="KW-0472">Membrane</keyword>
<protein>
    <submittedName>
        <fullName evidence="2">Uncharacterized protein</fullName>
    </submittedName>
</protein>
<accession>A0A833QLJ1</accession>
<evidence type="ECO:0000313" key="2">
    <source>
        <dbReference type="EMBL" id="KAF3324804.1"/>
    </source>
</evidence>
<keyword evidence="1" id="KW-1133">Transmembrane helix</keyword>
<evidence type="ECO:0000313" key="3">
    <source>
        <dbReference type="Proteomes" id="UP000623129"/>
    </source>
</evidence>
<dbReference type="EMBL" id="SWLB01000021">
    <property type="protein sequence ID" value="KAF3324804.1"/>
    <property type="molecule type" value="Genomic_DNA"/>
</dbReference>
<gene>
    <name evidence="2" type="ORF">FCM35_KLT10961</name>
</gene>
<proteinExistence type="predicted"/>
<name>A0A833QLJ1_9POAL</name>
<dbReference type="PANTHER" id="PTHR33645:SF2">
    <property type="entry name" value="FAMILY PROTEIN, PUTATIVE (DUF3754)-RELATED"/>
    <property type="match status" value="1"/>
</dbReference>
<reference evidence="2" key="1">
    <citation type="submission" date="2020-01" db="EMBL/GenBank/DDBJ databases">
        <title>Genome sequence of Kobresia littledalei, the first chromosome-level genome in the family Cyperaceae.</title>
        <authorList>
            <person name="Qu G."/>
        </authorList>
    </citation>
    <scope>NUCLEOTIDE SEQUENCE</scope>
    <source>
        <strain evidence="2">C.B.Clarke</strain>
        <tissue evidence="2">Leaf</tissue>
    </source>
</reference>
<dbReference type="InterPro" id="IPR022227">
    <property type="entry name" value="DUF3754"/>
</dbReference>
<dbReference type="Pfam" id="PF12576">
    <property type="entry name" value="DUF3754"/>
    <property type="match status" value="1"/>
</dbReference>
<organism evidence="2 3">
    <name type="scientific">Carex littledalei</name>
    <dbReference type="NCBI Taxonomy" id="544730"/>
    <lineage>
        <taxon>Eukaryota</taxon>
        <taxon>Viridiplantae</taxon>
        <taxon>Streptophyta</taxon>
        <taxon>Embryophyta</taxon>
        <taxon>Tracheophyta</taxon>
        <taxon>Spermatophyta</taxon>
        <taxon>Magnoliopsida</taxon>
        <taxon>Liliopsida</taxon>
        <taxon>Poales</taxon>
        <taxon>Cyperaceae</taxon>
        <taxon>Cyperoideae</taxon>
        <taxon>Cariceae</taxon>
        <taxon>Carex</taxon>
        <taxon>Carex subgen. Euthyceras</taxon>
    </lineage>
</organism>
<sequence length="660" mass="75386">MLSFKPITSLRLSTVGTASNATKSRFVPVYCSLGSPSSQRVSVFPLKLEANTKEEAFSENFNKKVERDEGEERRIAGVHVPRQRYIAVAKVELLNAVLDLFDSDQDKEDFQRCARFLDSILHAEHKDLLEEMRTSYKLTNQEEEKAQNKFSSDIKPQLNGKEHQALNGSAVSEINASNFNRSMDFKELLASYPWSGSKRLRPVPKKRVASTAHFQQSFMKLLKDAQFEELSAEDLMLTYALNSDYILTLPIYVDWKRASQSKAIIFRRGYATERQKGLLLVEKLDYLQSKLLQRIFFGLSKPLKSIGNYIIEAVKKSTGKGDPLIWIEKLKLWLKEQYSPDNLLLRMSDKKSGPDEIVDDGPDLPIWIAAQTAVSRYEGFLSTLGPRRRLIRKLLTWTGLIPNLPEASVNFEIDNKNYVKNYLRPKFLPRITLTNIWEPATKESCGGNVWEMIKTSVGILFQKSTLLEPAFQELILLYTDEGQSREMDDEALPLQLKIYERIPIPDLPVVFPHKKLSFRILDAVRLDLATIIGLLAYFVNYKFESIASSPSAIYLDVVAVTALAILVFRVALGYKQTRDRYQLLVNKTLYEKTLASGFGSVHFLLDASQQQQYKEAILVYAILLSSQKSKVASRKSIQAACEKYLYDKFHEKQTAEFLNF</sequence>
<dbReference type="PANTHER" id="PTHR33645">
    <property type="entry name" value="AMINOPEPTIDASE (DUF3754)"/>
    <property type="match status" value="1"/>
</dbReference>